<dbReference type="EMBL" id="VNKQ01000007">
    <property type="protein sequence ID" value="KAG0649635.1"/>
    <property type="molecule type" value="Genomic_DNA"/>
</dbReference>
<feature type="region of interest" description="Disordered" evidence="2">
    <location>
        <begin position="924"/>
        <end position="944"/>
    </location>
</feature>
<feature type="region of interest" description="Disordered" evidence="2">
    <location>
        <begin position="314"/>
        <end position="369"/>
    </location>
</feature>
<dbReference type="PANTHER" id="PTHR40618:SF1">
    <property type="entry name" value="B-ZIP TRANSCRIPTION FACTOR (EUROFUNG)"/>
    <property type="match status" value="1"/>
</dbReference>
<evidence type="ECO:0000259" key="3">
    <source>
        <dbReference type="Pfam" id="PF00170"/>
    </source>
</evidence>
<evidence type="ECO:0000256" key="1">
    <source>
        <dbReference type="SAM" id="Coils"/>
    </source>
</evidence>
<protein>
    <recommendedName>
        <fullName evidence="3">BZIP domain-containing protein</fullName>
    </recommendedName>
</protein>
<evidence type="ECO:0000313" key="4">
    <source>
        <dbReference type="EMBL" id="KAG0649635.1"/>
    </source>
</evidence>
<dbReference type="InterPro" id="IPR046896">
    <property type="entry name" value="Cup1-like_N"/>
</dbReference>
<dbReference type="Pfam" id="PF00170">
    <property type="entry name" value="bZIP_1"/>
    <property type="match status" value="1"/>
</dbReference>
<evidence type="ECO:0000313" key="5">
    <source>
        <dbReference type="Proteomes" id="UP000785200"/>
    </source>
</evidence>
<gene>
    <name evidence="4" type="ORF">D0Z07_3661</name>
</gene>
<feature type="coiled-coil region" evidence="1">
    <location>
        <begin position="245"/>
        <end position="272"/>
    </location>
</feature>
<name>A0A9P7AY63_9HELO</name>
<dbReference type="Proteomes" id="UP000785200">
    <property type="component" value="Unassembled WGS sequence"/>
</dbReference>
<proteinExistence type="predicted"/>
<feature type="domain" description="BZIP" evidence="3">
    <location>
        <begin position="232"/>
        <end position="271"/>
    </location>
</feature>
<organism evidence="4 5">
    <name type="scientific">Hyphodiscus hymeniophilus</name>
    <dbReference type="NCBI Taxonomy" id="353542"/>
    <lineage>
        <taxon>Eukaryota</taxon>
        <taxon>Fungi</taxon>
        <taxon>Dikarya</taxon>
        <taxon>Ascomycota</taxon>
        <taxon>Pezizomycotina</taxon>
        <taxon>Leotiomycetes</taxon>
        <taxon>Helotiales</taxon>
        <taxon>Hyphodiscaceae</taxon>
        <taxon>Hyphodiscus</taxon>
    </lineage>
</organism>
<sequence>MDPSYNFPPDDYALTILTQAAMHTNHHNHTESPNHRPAFEPQPVSSQHLPSRGLPGPITNHQTDDDINILRRIPQVPRRKTPDIFGDFNPAVLSGRSMETLAFNPTAASGQMPYMNQAYRGIGSQISQNYANSLGILNAESYDDARGALRAREASDMRLKHNEPTMPFGITSGPKITLDSESRVDSEDVDAGSRRRKKPRIETHSGDDDDEARKKSRGRPRVDPKDETPADRRRTQIRMAQRAYRHRKETTISSLEKRVEDLKATNEEMSNIFISLYDFAAGKGLLDREPEFSRQLQSTTERFLALAKTAEDLEDNHGDDGEKHEEEGESGSGKPKGRRASPKKRKAPTPPPVSDPSNSWGGYTLSKEDSPIEDIDLGYHPDQQYRTREDLQIITRPTEENASFPFDLMDLQNYRVEIPQIEDYSQNFFPHQLPLPSSYSYHEFSFARRIHRGAVEMGLRLLATADPEDERLKRTFGFSLLYESKEAIEARLKRIHNASTKETLSEWRAPFVHVGGSGTYYPMADNDVNGDLVPKFRTGYSMGPFSSKVSQAQEALDDDMKCNLPGFEGEFFDSNDVEGYLRGHGLDIPPAADFVSGEVDLLALTEMSSPKSYNSDTITSLPSPRTPRSPIENILFDEDNFPFGNSDSTMALPKSRNQMANTLPYPLAYDSWENNKSMDEDLIDPSFSAVAEQNDVRAKTPEIVISDARFGEKRTVTVNVTILLEGLALYRALLEQCTRVPLPNDLPLAGPVNPLKHLIRKRFKKDVPISSPRLAVNALKVGYAAEQLLRIAGDGSSPALSKVHTLLRLRASRSTASRLICKLPPPRETPDRVGPYPGAPKLLDVRPLPLEQLSGRRHVPGLTHANGYPFLRTRKPQSPFLSRVLREKIAVKDKRHKKMQNLDTEVDHAKNEASWEKLIDELAEREGRGRDKPRKRQTEESWEEEPLKTKERLKFLIYEDLHKAKKMGDKMIEIVEREKTLWRHERMIRKAEKKAAKRKGKGTEESDVEEW</sequence>
<feature type="region of interest" description="Disordered" evidence="2">
    <location>
        <begin position="988"/>
        <end position="1011"/>
    </location>
</feature>
<dbReference type="PANTHER" id="PTHR40618">
    <property type="entry name" value="B-ZIP TRANSCRIPTION FACTOR (EUROFUNG)-RELATED"/>
    <property type="match status" value="1"/>
</dbReference>
<keyword evidence="5" id="KW-1185">Reference proteome</keyword>
<feature type="compositionally biased region" description="Basic and acidic residues" evidence="2">
    <location>
        <begin position="314"/>
        <end position="326"/>
    </location>
</feature>
<evidence type="ECO:0000256" key="2">
    <source>
        <dbReference type="SAM" id="MobiDB-lite"/>
    </source>
</evidence>
<feature type="compositionally biased region" description="Basic residues" evidence="2">
    <location>
        <begin position="335"/>
        <end position="347"/>
    </location>
</feature>
<dbReference type="CDD" id="cd14688">
    <property type="entry name" value="bZIP_YAP"/>
    <property type="match status" value="1"/>
</dbReference>
<dbReference type="Gene3D" id="1.20.5.170">
    <property type="match status" value="1"/>
</dbReference>
<comment type="caution">
    <text evidence="4">The sequence shown here is derived from an EMBL/GenBank/DDBJ whole genome shotgun (WGS) entry which is preliminary data.</text>
</comment>
<dbReference type="InterPro" id="IPR046347">
    <property type="entry name" value="bZIP_sf"/>
</dbReference>
<dbReference type="SUPFAM" id="SSF57959">
    <property type="entry name" value="Leucine zipper domain"/>
    <property type="match status" value="1"/>
</dbReference>
<dbReference type="CDD" id="cd20273">
    <property type="entry name" value="Complex1_LYR_unchar"/>
    <property type="match status" value="1"/>
</dbReference>
<reference evidence="4" key="1">
    <citation type="submission" date="2019-07" db="EMBL/GenBank/DDBJ databases">
        <title>Hyphodiscus hymeniophilus genome sequencing and assembly.</title>
        <authorList>
            <person name="Kramer G."/>
            <person name="Nodwell J."/>
        </authorList>
    </citation>
    <scope>NUCLEOTIDE SEQUENCE</scope>
    <source>
        <strain evidence="4">ATCC 34498</strain>
    </source>
</reference>
<feature type="compositionally biased region" description="Basic and acidic residues" evidence="2">
    <location>
        <begin position="220"/>
        <end position="234"/>
    </location>
</feature>
<dbReference type="AlphaFoldDB" id="A0A9P7AY63"/>
<feature type="compositionally biased region" description="Basic and acidic residues" evidence="2">
    <location>
        <begin position="28"/>
        <end position="38"/>
    </location>
</feature>
<keyword evidence="1" id="KW-0175">Coiled coil</keyword>
<accession>A0A9P7AY63</accession>
<feature type="region of interest" description="Disordered" evidence="2">
    <location>
        <begin position="26"/>
        <end position="64"/>
    </location>
</feature>
<dbReference type="OrthoDB" id="3555317at2759"/>
<feature type="region of interest" description="Disordered" evidence="2">
    <location>
        <begin position="155"/>
        <end position="236"/>
    </location>
</feature>
<dbReference type="InterPro" id="IPR004827">
    <property type="entry name" value="bZIP"/>
</dbReference>
<dbReference type="GO" id="GO:0003700">
    <property type="term" value="F:DNA-binding transcription factor activity"/>
    <property type="evidence" value="ECO:0007669"/>
    <property type="project" value="InterPro"/>
</dbReference>